<dbReference type="NCBIfam" id="TIGR00211">
    <property type="entry name" value="glyS"/>
    <property type="match status" value="1"/>
</dbReference>
<evidence type="ECO:0000313" key="9">
    <source>
        <dbReference type="EMBL" id="BDU50340.1"/>
    </source>
</evidence>
<dbReference type="GO" id="GO:0005524">
    <property type="term" value="F:ATP binding"/>
    <property type="evidence" value="ECO:0007669"/>
    <property type="project" value="UniProtKB-UniRule"/>
</dbReference>
<dbReference type="InterPro" id="IPR006194">
    <property type="entry name" value="Gly-tRNA-synth_heterodimer"/>
</dbReference>
<dbReference type="EC" id="6.1.1.14" evidence="8"/>
<keyword evidence="8" id="KW-0963">Cytoplasm</keyword>
<evidence type="ECO:0000256" key="7">
    <source>
        <dbReference type="ARBA" id="ARBA00047937"/>
    </source>
</evidence>
<dbReference type="Proteomes" id="UP001321582">
    <property type="component" value="Chromosome"/>
</dbReference>
<dbReference type="HAMAP" id="MF_00255">
    <property type="entry name" value="Gly_tRNA_synth_beta"/>
    <property type="match status" value="1"/>
</dbReference>
<name>A0AAU9E1S8_9FUSO</name>
<dbReference type="InterPro" id="IPR015944">
    <property type="entry name" value="Gly-tRNA-synth_bsu"/>
</dbReference>
<evidence type="ECO:0000313" key="10">
    <source>
        <dbReference type="Proteomes" id="UP001321582"/>
    </source>
</evidence>
<accession>A0AAU9E1S8</accession>
<comment type="subunit">
    <text evidence="8">Tetramer of two alpha and two beta subunits.</text>
</comment>
<keyword evidence="4 8" id="KW-0067">ATP-binding</keyword>
<evidence type="ECO:0000256" key="8">
    <source>
        <dbReference type="HAMAP-Rule" id="MF_00255"/>
    </source>
</evidence>
<dbReference type="KEGG" id="haby:HLVA_09090"/>
<evidence type="ECO:0000256" key="4">
    <source>
        <dbReference type="ARBA" id="ARBA00022840"/>
    </source>
</evidence>
<comment type="catalytic activity">
    <reaction evidence="7 8">
        <text>tRNA(Gly) + glycine + ATP = glycyl-tRNA(Gly) + AMP + diphosphate</text>
        <dbReference type="Rhea" id="RHEA:16013"/>
        <dbReference type="Rhea" id="RHEA-COMP:9664"/>
        <dbReference type="Rhea" id="RHEA-COMP:9683"/>
        <dbReference type="ChEBI" id="CHEBI:30616"/>
        <dbReference type="ChEBI" id="CHEBI:33019"/>
        <dbReference type="ChEBI" id="CHEBI:57305"/>
        <dbReference type="ChEBI" id="CHEBI:78442"/>
        <dbReference type="ChEBI" id="CHEBI:78522"/>
        <dbReference type="ChEBI" id="CHEBI:456215"/>
        <dbReference type="EC" id="6.1.1.14"/>
    </reaction>
</comment>
<dbReference type="PROSITE" id="PS50861">
    <property type="entry name" value="AA_TRNA_LIGASE_II_GLYAB"/>
    <property type="match status" value="1"/>
</dbReference>
<comment type="subcellular location">
    <subcellularLocation>
        <location evidence="8">Cytoplasm</location>
    </subcellularLocation>
</comment>
<comment type="similarity">
    <text evidence="1 8">Belongs to the class-II aminoacyl-tRNA synthetase family.</text>
</comment>
<organism evidence="9 10">
    <name type="scientific">Haliovirga abyssi</name>
    <dbReference type="NCBI Taxonomy" id="2996794"/>
    <lineage>
        <taxon>Bacteria</taxon>
        <taxon>Fusobacteriati</taxon>
        <taxon>Fusobacteriota</taxon>
        <taxon>Fusobacteriia</taxon>
        <taxon>Fusobacteriales</taxon>
        <taxon>Haliovirgaceae</taxon>
        <taxon>Haliovirga</taxon>
    </lineage>
</organism>
<keyword evidence="6 8" id="KW-0030">Aminoacyl-tRNA synthetase</keyword>
<dbReference type="Pfam" id="PF02092">
    <property type="entry name" value="tRNA_synt_2f"/>
    <property type="match status" value="1"/>
</dbReference>
<keyword evidence="5 8" id="KW-0648">Protein biosynthesis</keyword>
<dbReference type="GO" id="GO:0006426">
    <property type="term" value="P:glycyl-tRNA aminoacylation"/>
    <property type="evidence" value="ECO:0007669"/>
    <property type="project" value="UniProtKB-UniRule"/>
</dbReference>
<dbReference type="PRINTS" id="PR01045">
    <property type="entry name" value="TRNASYNTHGB"/>
</dbReference>
<evidence type="ECO:0000256" key="5">
    <source>
        <dbReference type="ARBA" id="ARBA00022917"/>
    </source>
</evidence>
<dbReference type="AlphaFoldDB" id="A0AAU9E1S8"/>
<sequence>MEILLEIGVEELPARFLQPALKNLKNILQKDLKNSRIKFEEILTYGTPRRLILNVKGVSDMQEDLSGTSIGPSKKVAYDNLGEPTKAAIGFAKSQGIDIIDLQIVKTEKGEYIAAQKFEKGKSTLELLPEILKNTILNLNFSKSMRWGEKKLKFARPLRWILALADSKLINFEIENIKTEKLSYGHRFFGAKSFEVEDIQDYFNKLEENYVIYDIEKRKNKILESIKDKCSTVGEKVLIDDELLNEVTNLIEYPYPIIGTFNAEFLEVPQEVLIITMQTHQRYFPVLDNEGKLLPKFVLIRNGIENSENVKKGNEKVLSARLSDARFFYYEDLKKSLDENVEKLKTVVFQKDLGTIYDKIERTEEIAEQLIKALNIDDKKSDILRTIHLAKSDLVTNMISEKEYTKLQGFMGMKYAEKAGEKDTVAKGIFEHYLPRYQGDILPETTEGIIASISDKIDTIVGCFGVGLIPSGSQDPYALRRAALGIVNIILNSNLNISILDIINTSLNIYEEKNILKSDKKEIFENLKGFFKNRVINVLVDMGYRKDIVTSVVEIDFDNIYETKEKIEVLTKVSKEEDFEDIVLLIKRVKNILKDFKIVDISTELFEKEEEKELYDFAISLEERNRTNLIDKNYEKYFMDILSGKNIINNYFDNVMVMDKKEDIKNNRISLLKKLDDLFSKVAQIKDIN</sequence>
<dbReference type="RefSeq" id="WP_307905272.1">
    <property type="nucleotide sequence ID" value="NZ_AP027059.1"/>
</dbReference>
<keyword evidence="10" id="KW-1185">Reference proteome</keyword>
<dbReference type="EMBL" id="AP027059">
    <property type="protein sequence ID" value="BDU50340.1"/>
    <property type="molecule type" value="Genomic_DNA"/>
</dbReference>
<dbReference type="PANTHER" id="PTHR30075:SF2">
    <property type="entry name" value="GLYCINE--TRNA LIGASE, CHLOROPLASTIC_MITOCHONDRIAL 2"/>
    <property type="match status" value="1"/>
</dbReference>
<dbReference type="GO" id="GO:0005829">
    <property type="term" value="C:cytosol"/>
    <property type="evidence" value="ECO:0007669"/>
    <property type="project" value="TreeGrafter"/>
</dbReference>
<protein>
    <recommendedName>
        <fullName evidence="8">Glycine--tRNA ligase beta subunit</fullName>
        <ecNumber evidence="8">6.1.1.14</ecNumber>
    </recommendedName>
    <alternativeName>
        <fullName evidence="8">Glycyl-tRNA synthetase beta subunit</fullName>
        <shortName evidence="8">GlyRS</shortName>
    </alternativeName>
</protein>
<evidence type="ECO:0000256" key="1">
    <source>
        <dbReference type="ARBA" id="ARBA00008226"/>
    </source>
</evidence>
<reference evidence="9 10" key="1">
    <citation type="submission" date="2022-11" db="EMBL/GenBank/DDBJ databases">
        <title>Haliovirga abyssi gen. nov., sp. nov., a mesophilic fermentative bacterium isolated from the Iheya North hydrothermal field and the proposal of Haliovirgaceae fam. nov.</title>
        <authorList>
            <person name="Miyazaki U."/>
            <person name="Tame A."/>
            <person name="Miyazaki J."/>
            <person name="Takai K."/>
            <person name="Sawayama S."/>
            <person name="Kitajima M."/>
            <person name="Okamoto A."/>
            <person name="Nakagawa S."/>
        </authorList>
    </citation>
    <scope>NUCLEOTIDE SEQUENCE [LARGE SCALE GENOMIC DNA]</scope>
    <source>
        <strain evidence="9 10">IC12</strain>
    </source>
</reference>
<proteinExistence type="inferred from homology"/>
<keyword evidence="3 8" id="KW-0547">Nucleotide-binding</keyword>
<dbReference type="SUPFAM" id="SSF109604">
    <property type="entry name" value="HD-domain/PDEase-like"/>
    <property type="match status" value="1"/>
</dbReference>
<dbReference type="GO" id="GO:0004820">
    <property type="term" value="F:glycine-tRNA ligase activity"/>
    <property type="evidence" value="ECO:0007669"/>
    <property type="project" value="UniProtKB-UniRule"/>
</dbReference>
<evidence type="ECO:0000256" key="6">
    <source>
        <dbReference type="ARBA" id="ARBA00023146"/>
    </source>
</evidence>
<keyword evidence="2 8" id="KW-0436">Ligase</keyword>
<gene>
    <name evidence="8 9" type="primary">glyS</name>
    <name evidence="9" type="ORF">HLVA_09090</name>
</gene>
<evidence type="ECO:0000256" key="2">
    <source>
        <dbReference type="ARBA" id="ARBA00022598"/>
    </source>
</evidence>
<dbReference type="PANTHER" id="PTHR30075">
    <property type="entry name" value="GLYCYL-TRNA SYNTHETASE"/>
    <property type="match status" value="1"/>
</dbReference>
<evidence type="ECO:0000256" key="3">
    <source>
        <dbReference type="ARBA" id="ARBA00022741"/>
    </source>
</evidence>